<accession>A0A1I7H910</accession>
<name>A0A1I7H910_9BURK</name>
<evidence type="ECO:0000313" key="2">
    <source>
        <dbReference type="Proteomes" id="UP000183656"/>
    </source>
</evidence>
<dbReference type="RefSeq" id="WP_054255906.1">
    <property type="nucleotide sequence ID" value="NZ_CYIG01000011.1"/>
</dbReference>
<dbReference type="EMBL" id="FPBX01000009">
    <property type="protein sequence ID" value="SFU57120.1"/>
    <property type="molecule type" value="Genomic_DNA"/>
</dbReference>
<dbReference type="OrthoDB" id="8913291at2"/>
<reference evidence="1 2" key="1">
    <citation type="submission" date="2016-10" db="EMBL/GenBank/DDBJ databases">
        <authorList>
            <person name="de Groot N.N."/>
        </authorList>
    </citation>
    <scope>NUCLEOTIDE SEQUENCE [LARGE SCALE GENOMIC DNA]</scope>
    <source>
        <strain evidence="1 2">R-24608</strain>
    </source>
</reference>
<dbReference type="Proteomes" id="UP000183656">
    <property type="component" value="Unassembled WGS sequence"/>
</dbReference>
<gene>
    <name evidence="1" type="ORF">SAMN04489707_100954</name>
</gene>
<sequence length="128" mass="14569">MPIKHTSERDVIERHLRHFVKQFETMGARITMLAQALGVPLRTPADIDAALQCDGTRYQGREARMREELRALLVLRYQTFERLAYNVNVGPQAARDILLSANDRLLCNGFPAEAPGMNLRPFFDGIED</sequence>
<proteinExistence type="predicted"/>
<evidence type="ECO:0000313" key="1">
    <source>
        <dbReference type="EMBL" id="SFU57120.1"/>
    </source>
</evidence>
<keyword evidence="2" id="KW-1185">Reference proteome</keyword>
<dbReference type="AlphaFoldDB" id="A0A1I7H910"/>
<organism evidence="1 2">
    <name type="scientific">Paenacidovorax caeni</name>
    <dbReference type="NCBI Taxonomy" id="343013"/>
    <lineage>
        <taxon>Bacteria</taxon>
        <taxon>Pseudomonadati</taxon>
        <taxon>Pseudomonadota</taxon>
        <taxon>Betaproteobacteria</taxon>
        <taxon>Burkholderiales</taxon>
        <taxon>Comamonadaceae</taxon>
        <taxon>Paenacidovorax</taxon>
    </lineage>
</organism>
<dbReference type="STRING" id="343013.SAMN04489707_100954"/>
<protein>
    <submittedName>
        <fullName evidence="1">Uncharacterized protein</fullName>
    </submittedName>
</protein>